<dbReference type="Pfam" id="PF08598">
    <property type="entry name" value="Sds3"/>
    <property type="match status" value="1"/>
</dbReference>
<reference evidence="8 9" key="1">
    <citation type="submission" date="2024-04" db="EMBL/GenBank/DDBJ databases">
        <title>genome sequences of Mucor flavus KT1a and Helicostylum pulchrum KT1b strains isolation_sourced from the surface of a dry-aged beef.</title>
        <authorList>
            <person name="Toyotome T."/>
            <person name="Hosono M."/>
            <person name="Torimaru M."/>
            <person name="Fukuda K."/>
            <person name="Mikami N."/>
        </authorList>
    </citation>
    <scope>NUCLEOTIDE SEQUENCE [LARGE SCALE GENOMIC DNA]</scope>
    <source>
        <strain evidence="8 9">KT1b</strain>
    </source>
</reference>
<keyword evidence="6" id="KW-0175">Coiled coil</keyword>
<evidence type="ECO:0000313" key="9">
    <source>
        <dbReference type="Proteomes" id="UP001476247"/>
    </source>
</evidence>
<evidence type="ECO:0000313" key="8">
    <source>
        <dbReference type="EMBL" id="GAA5801565.1"/>
    </source>
</evidence>
<feature type="coiled-coil region" evidence="6">
    <location>
        <begin position="131"/>
        <end position="158"/>
    </location>
</feature>
<evidence type="ECO:0000256" key="6">
    <source>
        <dbReference type="SAM" id="Coils"/>
    </source>
</evidence>
<comment type="caution">
    <text evidence="8">The sequence shown here is derived from an EMBL/GenBank/DDBJ whole genome shotgun (WGS) entry which is preliminary data.</text>
</comment>
<protein>
    <submittedName>
        <fullName evidence="8">Uncharacterized protein</fullName>
    </submittedName>
</protein>
<evidence type="ECO:0000256" key="5">
    <source>
        <dbReference type="ARBA" id="ARBA00023242"/>
    </source>
</evidence>
<accession>A0ABP9Y4C2</accession>
<feature type="compositionally biased region" description="Low complexity" evidence="7">
    <location>
        <begin position="51"/>
        <end position="67"/>
    </location>
</feature>
<feature type="region of interest" description="Disordered" evidence="7">
    <location>
        <begin position="206"/>
        <end position="285"/>
    </location>
</feature>
<sequence length="285" mass="33395">MTSSITRSSRSSVKKVTAPTMDNVMKAKTSSQMKKKKQIQRIRKDVDLENRSYQQQQEEQQSRNNESLSASSKIDASEHPEYTRLMSQLDQSKNERLQKVENWRKFERQSINDWFAAQKKQAWDDFYFAKRKVRSDLLQDVQRKIQKLEQELSLLNKQSRVQLPESQQECASNDEIDRDLVYARQPYNGNNTPNLVYSDYESRSTTDTAEDVEVVSPSRTEITSSPTSTINDNYTTTNQYQPPPIFDQQEEQPSSSTNIYPPFEFEEIPQDGRRDWWPYRSTTTA</sequence>
<evidence type="ECO:0000256" key="1">
    <source>
        <dbReference type="ARBA" id="ARBA00004123"/>
    </source>
</evidence>
<evidence type="ECO:0000256" key="2">
    <source>
        <dbReference type="ARBA" id="ARBA00022491"/>
    </source>
</evidence>
<keyword evidence="5" id="KW-0539">Nucleus</keyword>
<organism evidence="8 9">
    <name type="scientific">Helicostylum pulchrum</name>
    <dbReference type="NCBI Taxonomy" id="562976"/>
    <lineage>
        <taxon>Eukaryota</taxon>
        <taxon>Fungi</taxon>
        <taxon>Fungi incertae sedis</taxon>
        <taxon>Mucoromycota</taxon>
        <taxon>Mucoromycotina</taxon>
        <taxon>Mucoromycetes</taxon>
        <taxon>Mucorales</taxon>
        <taxon>Mucorineae</taxon>
        <taxon>Mucoraceae</taxon>
        <taxon>Helicostylum</taxon>
    </lineage>
</organism>
<keyword evidence="2" id="KW-0678">Repressor</keyword>
<gene>
    <name evidence="8" type="ORF">HPULCUR_007013</name>
</gene>
<dbReference type="EMBL" id="BAABUJ010000019">
    <property type="protein sequence ID" value="GAA5801565.1"/>
    <property type="molecule type" value="Genomic_DNA"/>
</dbReference>
<evidence type="ECO:0000256" key="4">
    <source>
        <dbReference type="ARBA" id="ARBA00023163"/>
    </source>
</evidence>
<feature type="compositionally biased region" description="Polar residues" evidence="7">
    <location>
        <begin position="217"/>
        <end position="240"/>
    </location>
</feature>
<dbReference type="Proteomes" id="UP001476247">
    <property type="component" value="Unassembled WGS sequence"/>
</dbReference>
<evidence type="ECO:0000256" key="7">
    <source>
        <dbReference type="SAM" id="MobiDB-lite"/>
    </source>
</evidence>
<name>A0ABP9Y4C2_9FUNG</name>
<keyword evidence="4" id="KW-0804">Transcription</keyword>
<keyword evidence="9" id="KW-1185">Reference proteome</keyword>
<feature type="region of interest" description="Disordered" evidence="7">
    <location>
        <begin position="1"/>
        <end position="93"/>
    </location>
</feature>
<dbReference type="SMART" id="SM01401">
    <property type="entry name" value="Sds3"/>
    <property type="match status" value="1"/>
</dbReference>
<comment type="subcellular location">
    <subcellularLocation>
        <location evidence="1">Nucleus</location>
    </subcellularLocation>
</comment>
<dbReference type="InterPro" id="IPR013907">
    <property type="entry name" value="Sds3"/>
</dbReference>
<feature type="compositionally biased region" description="Low complexity" evidence="7">
    <location>
        <begin position="1"/>
        <end position="11"/>
    </location>
</feature>
<proteinExistence type="predicted"/>
<keyword evidence="3" id="KW-0805">Transcription regulation</keyword>
<evidence type="ECO:0000256" key="3">
    <source>
        <dbReference type="ARBA" id="ARBA00023015"/>
    </source>
</evidence>